<dbReference type="EMBL" id="LXQA010112486">
    <property type="protein sequence ID" value="MCI18938.1"/>
    <property type="molecule type" value="Genomic_DNA"/>
</dbReference>
<reference evidence="1 2" key="1">
    <citation type="journal article" date="2018" name="Front. Plant Sci.">
        <title>Red Clover (Trifolium pratense) and Zigzag Clover (T. medium) - A Picture of Genomic Similarities and Differences.</title>
        <authorList>
            <person name="Dluhosova J."/>
            <person name="Istvanek J."/>
            <person name="Nedelnik J."/>
            <person name="Repkova J."/>
        </authorList>
    </citation>
    <scope>NUCLEOTIDE SEQUENCE [LARGE SCALE GENOMIC DNA]</scope>
    <source>
        <strain evidence="2">cv. 10/8</strain>
        <tissue evidence="1">Leaf</tissue>
    </source>
</reference>
<feature type="non-terminal residue" evidence="1">
    <location>
        <position position="1"/>
    </location>
</feature>
<keyword evidence="2" id="KW-1185">Reference proteome</keyword>
<proteinExistence type="predicted"/>
<evidence type="ECO:0000313" key="1">
    <source>
        <dbReference type="EMBL" id="MCI18938.1"/>
    </source>
</evidence>
<evidence type="ECO:0000313" key="2">
    <source>
        <dbReference type="Proteomes" id="UP000265520"/>
    </source>
</evidence>
<accession>A0A392Q4A4</accession>
<comment type="caution">
    <text evidence="1">The sequence shown here is derived from an EMBL/GenBank/DDBJ whole genome shotgun (WGS) entry which is preliminary data.</text>
</comment>
<protein>
    <submittedName>
        <fullName evidence="1">Uncharacterized protein</fullName>
    </submittedName>
</protein>
<name>A0A392Q4A4_9FABA</name>
<organism evidence="1 2">
    <name type="scientific">Trifolium medium</name>
    <dbReference type="NCBI Taxonomy" id="97028"/>
    <lineage>
        <taxon>Eukaryota</taxon>
        <taxon>Viridiplantae</taxon>
        <taxon>Streptophyta</taxon>
        <taxon>Embryophyta</taxon>
        <taxon>Tracheophyta</taxon>
        <taxon>Spermatophyta</taxon>
        <taxon>Magnoliopsida</taxon>
        <taxon>eudicotyledons</taxon>
        <taxon>Gunneridae</taxon>
        <taxon>Pentapetalae</taxon>
        <taxon>rosids</taxon>
        <taxon>fabids</taxon>
        <taxon>Fabales</taxon>
        <taxon>Fabaceae</taxon>
        <taxon>Papilionoideae</taxon>
        <taxon>50 kb inversion clade</taxon>
        <taxon>NPAAA clade</taxon>
        <taxon>Hologalegina</taxon>
        <taxon>IRL clade</taxon>
        <taxon>Trifolieae</taxon>
        <taxon>Trifolium</taxon>
    </lineage>
</organism>
<dbReference type="AlphaFoldDB" id="A0A392Q4A4"/>
<dbReference type="Proteomes" id="UP000265520">
    <property type="component" value="Unassembled WGS sequence"/>
</dbReference>
<sequence>PACDLSGGTKVMEHGLGLTGCTGVCTMLACLLKLRVDPWDLSECTGLVGLRQEGIA</sequence>